<dbReference type="EMBL" id="QFCQ01000001">
    <property type="protein sequence ID" value="RDW14926.1"/>
    <property type="molecule type" value="Genomic_DNA"/>
</dbReference>
<dbReference type="RefSeq" id="WP_115754157.1">
    <property type="nucleotide sequence ID" value="NZ_QFCQ01000001.1"/>
</dbReference>
<organism evidence="2 3">
    <name type="scientific">Paracoccus thiocyanatus</name>
    <dbReference type="NCBI Taxonomy" id="34006"/>
    <lineage>
        <taxon>Bacteria</taxon>
        <taxon>Pseudomonadati</taxon>
        <taxon>Pseudomonadota</taxon>
        <taxon>Alphaproteobacteria</taxon>
        <taxon>Rhodobacterales</taxon>
        <taxon>Paracoccaceae</taxon>
        <taxon>Paracoccus</taxon>
    </lineage>
</organism>
<protein>
    <recommendedName>
        <fullName evidence="4">Colicin import membrane protein</fullName>
    </recommendedName>
</protein>
<feature type="compositionally biased region" description="Basic and acidic residues" evidence="1">
    <location>
        <begin position="164"/>
        <end position="189"/>
    </location>
</feature>
<proteinExistence type="predicted"/>
<reference evidence="2 3" key="1">
    <citation type="submission" date="2018-05" db="EMBL/GenBank/DDBJ databases">
        <title>Whole genome sequencing of Paracoccus thiocyanatus SST.</title>
        <authorList>
            <person name="Ghosh W."/>
            <person name="Rameez M.J."/>
            <person name="Roy C."/>
        </authorList>
    </citation>
    <scope>NUCLEOTIDE SEQUENCE [LARGE SCALE GENOMIC DNA]</scope>
    <source>
        <strain evidence="2 3">SST</strain>
    </source>
</reference>
<comment type="caution">
    <text evidence="2">The sequence shown here is derived from an EMBL/GenBank/DDBJ whole genome shotgun (WGS) entry which is preliminary data.</text>
</comment>
<feature type="region of interest" description="Disordered" evidence="1">
    <location>
        <begin position="46"/>
        <end position="196"/>
    </location>
</feature>
<feature type="compositionally biased region" description="Low complexity" evidence="1">
    <location>
        <begin position="81"/>
        <end position="100"/>
    </location>
</feature>
<sequence length="196" mass="20631">MAKAADETDIALRDLEALVEQTRPAGLRLLETAALNALQRDLRAMKARPQDDAAGKALAQAMRRAAAEKRSRKAQEQMPIAAADPDAAPPDADAVRPAAAKPGKAERQRIKEAEKAERQRLKEGEKAERKAAKQAAKDAAKAERKAARSAAAAAKPADQPVKPGRRDDDGTAHTDKGGGKGNGKGDGKPGRNKQAG</sequence>
<evidence type="ECO:0008006" key="4">
    <source>
        <dbReference type="Google" id="ProtNLM"/>
    </source>
</evidence>
<feature type="compositionally biased region" description="Basic and acidic residues" evidence="1">
    <location>
        <begin position="103"/>
        <end position="146"/>
    </location>
</feature>
<keyword evidence="3" id="KW-1185">Reference proteome</keyword>
<gene>
    <name evidence="2" type="ORF">DIE28_00365</name>
</gene>
<feature type="compositionally biased region" description="Low complexity" evidence="1">
    <location>
        <begin position="148"/>
        <end position="157"/>
    </location>
</feature>
<dbReference type="Proteomes" id="UP000256679">
    <property type="component" value="Unassembled WGS sequence"/>
</dbReference>
<evidence type="ECO:0000313" key="2">
    <source>
        <dbReference type="EMBL" id="RDW14926.1"/>
    </source>
</evidence>
<feature type="compositionally biased region" description="Low complexity" evidence="1">
    <location>
        <begin position="55"/>
        <end position="64"/>
    </location>
</feature>
<feature type="compositionally biased region" description="Basic and acidic residues" evidence="1">
    <location>
        <begin position="65"/>
        <end position="75"/>
    </location>
</feature>
<accession>A0A3D8PFQ9</accession>
<evidence type="ECO:0000256" key="1">
    <source>
        <dbReference type="SAM" id="MobiDB-lite"/>
    </source>
</evidence>
<evidence type="ECO:0000313" key="3">
    <source>
        <dbReference type="Proteomes" id="UP000256679"/>
    </source>
</evidence>
<dbReference type="AlphaFoldDB" id="A0A3D8PFQ9"/>
<name>A0A3D8PFQ9_9RHOB</name>